<dbReference type="OrthoDB" id="9757917at2"/>
<dbReference type="SMART" id="SM00487">
    <property type="entry name" value="DEXDc"/>
    <property type="match status" value="1"/>
</dbReference>
<evidence type="ECO:0000256" key="1">
    <source>
        <dbReference type="ARBA" id="ARBA00007913"/>
    </source>
</evidence>
<keyword evidence="3" id="KW-0378">Hydrolase</keyword>
<dbReference type="CDD" id="cd18808">
    <property type="entry name" value="SF1_C_Upf1"/>
    <property type="match status" value="1"/>
</dbReference>
<dbReference type="SUPFAM" id="SSF52540">
    <property type="entry name" value="P-loop containing nucleoside triphosphate hydrolases"/>
    <property type="match status" value="1"/>
</dbReference>
<dbReference type="Proteomes" id="UP000295164">
    <property type="component" value="Unassembled WGS sequence"/>
</dbReference>
<evidence type="ECO:0000313" key="8">
    <source>
        <dbReference type="EMBL" id="TCZ73150.1"/>
    </source>
</evidence>
<dbReference type="Gene3D" id="2.40.30.270">
    <property type="match status" value="1"/>
</dbReference>
<evidence type="ECO:0000256" key="4">
    <source>
        <dbReference type="ARBA" id="ARBA00022806"/>
    </source>
</evidence>
<reference evidence="8 9" key="1">
    <citation type="submission" date="2019-03" db="EMBL/GenBank/DDBJ databases">
        <authorList>
            <person name="Kim M.K.M."/>
        </authorList>
    </citation>
    <scope>NUCLEOTIDE SEQUENCE [LARGE SCALE GENOMIC DNA]</scope>
    <source>
        <strain evidence="8 9">17J68-15</strain>
    </source>
</reference>
<accession>A0A4R4E3C6</accession>
<dbReference type="InterPro" id="IPR003593">
    <property type="entry name" value="AAA+_ATPase"/>
</dbReference>
<dbReference type="InterPro" id="IPR027417">
    <property type="entry name" value="P-loop_NTPase"/>
</dbReference>
<evidence type="ECO:0000256" key="2">
    <source>
        <dbReference type="ARBA" id="ARBA00022741"/>
    </source>
</evidence>
<keyword evidence="5" id="KW-0067">ATP-binding</keyword>
<evidence type="ECO:0000259" key="6">
    <source>
        <dbReference type="SMART" id="SM00382"/>
    </source>
</evidence>
<sequence length="629" mass="70113">MDYFKDLQRLLKLEKEEDRRSWEAMALSVPLAERRAAGSSWFPVAIRDTEIGRGDYLTVELERTTHLDVIHQFRFGAAAALFSNHDPKGDRAEGVVTHVGGNRLKIALRVDELPDWTRDGKLGVDLLFDENSYEEMERALKVAPERAAQRVEGRLLRVLSGQEGTEFYTEKAYTPLPQLNEKQNEAVARILSASDLAIVHGPPGTGKTTTLVQAVRLLVREEGGPVLVVAPSNAAVDLLSERLAAEGLNVVRVGNPARVSEALQALTLDERMSSHPQFREIRRLKRQAAEYRDLAQKYKRSFGPAEREQRKALFAEARAIAGEVERTEQYITQDVLGRAQVITATLVGASHYSVRSLKYDTVVIDEAGQALEPACWIPLLKGRRAVLAGDHCQLPPTIKSVEAAKGGLERTLLEKCVALHPQSVVLLEEQYRMHRTIMEFSSREFYKGKLKAAPAVAERTLRGEAPLRFIDTAGCGYEEKVEGTRLSNPEEAVFLLKQVERLVASLPGEERPTIGVISPYRRQVELLRELAAAHPLLSVYPALTINTIDSFQGQERGAVFISLARSNADNVIGFLSEVRRMNVALTRAQRKLVVVGDSATLGQYPFYADFIAYAQEQDSYVSAWELMDF</sequence>
<dbReference type="InterPro" id="IPR014001">
    <property type="entry name" value="Helicase_ATP-bd"/>
</dbReference>
<evidence type="ECO:0000256" key="5">
    <source>
        <dbReference type="ARBA" id="ARBA00022840"/>
    </source>
</evidence>
<keyword evidence="2" id="KW-0547">Nucleotide-binding</keyword>
<feature type="domain" description="AAA+ ATPase" evidence="6">
    <location>
        <begin position="193"/>
        <end position="598"/>
    </location>
</feature>
<dbReference type="EMBL" id="SKFH01000008">
    <property type="protein sequence ID" value="TCZ73150.1"/>
    <property type="molecule type" value="Genomic_DNA"/>
</dbReference>
<evidence type="ECO:0000313" key="9">
    <source>
        <dbReference type="Proteomes" id="UP000295164"/>
    </source>
</evidence>
<protein>
    <submittedName>
        <fullName evidence="8">IGHMBP2 family helicase</fullName>
    </submittedName>
</protein>
<dbReference type="InterPro" id="IPR047187">
    <property type="entry name" value="SF1_C_Upf1"/>
</dbReference>
<comment type="similarity">
    <text evidence="1">Belongs to the DNA2/NAM7 helicase family.</text>
</comment>
<dbReference type="AlphaFoldDB" id="A0A4R4E3C6"/>
<dbReference type="GO" id="GO:0005694">
    <property type="term" value="C:chromosome"/>
    <property type="evidence" value="ECO:0007669"/>
    <property type="project" value="UniProtKB-ARBA"/>
</dbReference>
<dbReference type="GO" id="GO:0016787">
    <property type="term" value="F:hydrolase activity"/>
    <property type="evidence" value="ECO:0007669"/>
    <property type="project" value="UniProtKB-KW"/>
</dbReference>
<dbReference type="InterPro" id="IPR041679">
    <property type="entry name" value="DNA2/NAM7-like_C"/>
</dbReference>
<keyword evidence="4 8" id="KW-0347">Helicase</keyword>
<keyword evidence="9" id="KW-1185">Reference proteome</keyword>
<gene>
    <name evidence="8" type="ORF">E0486_07300</name>
</gene>
<comment type="caution">
    <text evidence="8">The sequence shown here is derived from an EMBL/GenBank/DDBJ whole genome shotgun (WGS) entry which is preliminary data.</text>
</comment>
<dbReference type="PANTHER" id="PTHR43788">
    <property type="entry name" value="DNA2/NAM7 HELICASE FAMILY MEMBER"/>
    <property type="match status" value="1"/>
</dbReference>
<dbReference type="RefSeq" id="WP_131851495.1">
    <property type="nucleotide sequence ID" value="NZ_SKFH01000008.1"/>
</dbReference>
<dbReference type="InterPro" id="IPR041677">
    <property type="entry name" value="DNA2/NAM7_AAA_11"/>
</dbReference>
<feature type="domain" description="Helicase ATP-binding" evidence="7">
    <location>
        <begin position="175"/>
        <end position="430"/>
    </location>
</feature>
<organism evidence="8 9">
    <name type="scientific">Flaviaesturariibacter aridisoli</name>
    <dbReference type="NCBI Taxonomy" id="2545761"/>
    <lineage>
        <taxon>Bacteria</taxon>
        <taxon>Pseudomonadati</taxon>
        <taxon>Bacteroidota</taxon>
        <taxon>Chitinophagia</taxon>
        <taxon>Chitinophagales</taxon>
        <taxon>Chitinophagaceae</taxon>
        <taxon>Flaviaestuariibacter</taxon>
    </lineage>
</organism>
<dbReference type="Pfam" id="PF13086">
    <property type="entry name" value="AAA_11"/>
    <property type="match status" value="1"/>
</dbReference>
<dbReference type="InterPro" id="IPR050534">
    <property type="entry name" value="Coronavir_polyprotein_1ab"/>
</dbReference>
<dbReference type="Gene3D" id="3.40.50.300">
    <property type="entry name" value="P-loop containing nucleotide triphosphate hydrolases"/>
    <property type="match status" value="2"/>
</dbReference>
<dbReference type="FunFam" id="3.40.50.300:FF:000326">
    <property type="entry name" value="P-loop containing nucleoside triphosphate hydrolase"/>
    <property type="match status" value="1"/>
</dbReference>
<dbReference type="Pfam" id="PF13087">
    <property type="entry name" value="AAA_12"/>
    <property type="match status" value="1"/>
</dbReference>
<dbReference type="GO" id="GO:0005524">
    <property type="term" value="F:ATP binding"/>
    <property type="evidence" value="ECO:0007669"/>
    <property type="project" value="UniProtKB-KW"/>
</dbReference>
<name>A0A4R4E3C6_9BACT</name>
<dbReference type="PANTHER" id="PTHR43788:SF8">
    <property type="entry name" value="DNA-BINDING PROTEIN SMUBP-2"/>
    <property type="match status" value="1"/>
</dbReference>
<evidence type="ECO:0000256" key="3">
    <source>
        <dbReference type="ARBA" id="ARBA00022801"/>
    </source>
</evidence>
<dbReference type="SMART" id="SM00382">
    <property type="entry name" value="AAA"/>
    <property type="match status" value="1"/>
</dbReference>
<proteinExistence type="inferred from homology"/>
<evidence type="ECO:0000259" key="7">
    <source>
        <dbReference type="SMART" id="SM00487"/>
    </source>
</evidence>
<dbReference type="GO" id="GO:0043139">
    <property type="term" value="F:5'-3' DNA helicase activity"/>
    <property type="evidence" value="ECO:0007669"/>
    <property type="project" value="TreeGrafter"/>
</dbReference>